<sequence length="382" mass="41941">MEGLKGISESTNKKLFIVALLAPMVLLFIVFGKEAWTYSSGFLGALTIFSLLRGQMNWLTKKKKFKRGIAATLLLLEAIFFFLIPLGAIISMLIDVFSNTEIDINEIYHQSITTLDAIGDKIGVDLSRGDGIFMKQILPTLAKLGQGVTTKLVMGVYSFFVNGVVLLFILFFMLCEQDCFEAAIKELLPFSSKNKAIVIDETKRIIVANAIGIPLLAIIQGAFAYVGYLIFGIEAALFYGVLTAFASIIPMLGTMVVWVPLVISLIVAGNWPMAIGLGIYGFLIIGGVDNLARFILQKKLADIHPLITVFGVILGLSIFGFWGIIFGPLLLSLALLLLNMFRHDYIPGSVAQPRITAVQEEKAPAILEKGINWIKKGKREKK</sequence>
<evidence type="ECO:0000256" key="4">
    <source>
        <dbReference type="ARBA" id="ARBA00022989"/>
    </source>
</evidence>
<dbReference type="PANTHER" id="PTHR21716:SF4">
    <property type="entry name" value="TRANSMEMBRANE PROTEIN 245"/>
    <property type="match status" value="1"/>
</dbReference>
<feature type="transmembrane region" description="Helical" evidence="6">
    <location>
        <begin position="154"/>
        <end position="175"/>
    </location>
</feature>
<reference evidence="8" key="1">
    <citation type="submission" date="2017-02" db="EMBL/GenBank/DDBJ databases">
        <authorList>
            <person name="Varghese N."/>
            <person name="Submissions S."/>
        </authorList>
    </citation>
    <scope>NUCLEOTIDE SEQUENCE [LARGE SCALE GENOMIC DNA]</scope>
    <source>
        <strain evidence="8">ATCC 51356</strain>
    </source>
</reference>
<comment type="similarity">
    <text evidence="2">Belongs to the autoinducer-2 exporter (AI-2E) (TC 2.A.86) family.</text>
</comment>
<dbReference type="EMBL" id="FUXE01000020">
    <property type="protein sequence ID" value="SJZ94911.1"/>
    <property type="molecule type" value="Genomic_DNA"/>
</dbReference>
<keyword evidence="4 6" id="KW-1133">Transmembrane helix</keyword>
<keyword evidence="3 6" id="KW-0812">Transmembrane</keyword>
<dbReference type="GO" id="GO:0016020">
    <property type="term" value="C:membrane"/>
    <property type="evidence" value="ECO:0007669"/>
    <property type="project" value="UniProtKB-SubCell"/>
</dbReference>
<evidence type="ECO:0000256" key="1">
    <source>
        <dbReference type="ARBA" id="ARBA00004141"/>
    </source>
</evidence>
<keyword evidence="8" id="KW-1185">Reference proteome</keyword>
<proteinExistence type="inferred from homology"/>
<evidence type="ECO:0000313" key="7">
    <source>
        <dbReference type="EMBL" id="SJZ94911.1"/>
    </source>
</evidence>
<dbReference type="Pfam" id="PF01594">
    <property type="entry name" value="AI-2E_transport"/>
    <property type="match status" value="1"/>
</dbReference>
<accession>A0A1T4PUI2</accession>
<protein>
    <submittedName>
        <fullName evidence="7">Predicted PurR-regulated permease PerM</fullName>
    </submittedName>
</protein>
<evidence type="ECO:0000256" key="6">
    <source>
        <dbReference type="SAM" id="Phobius"/>
    </source>
</evidence>
<keyword evidence="5 6" id="KW-0472">Membrane</keyword>
<evidence type="ECO:0000256" key="3">
    <source>
        <dbReference type="ARBA" id="ARBA00022692"/>
    </source>
</evidence>
<dbReference type="OrthoDB" id="9773730at2"/>
<feature type="transmembrane region" description="Helical" evidence="6">
    <location>
        <begin position="68"/>
        <end position="94"/>
    </location>
</feature>
<dbReference type="STRING" id="29524.SAMN02745171_01585"/>
<feature type="transmembrane region" description="Helical" evidence="6">
    <location>
        <begin position="38"/>
        <end position="56"/>
    </location>
</feature>
<feature type="transmembrane region" description="Helical" evidence="6">
    <location>
        <begin position="237"/>
        <end position="267"/>
    </location>
</feature>
<gene>
    <name evidence="7" type="ORF">SAMN02745171_01585</name>
</gene>
<comment type="subcellular location">
    <subcellularLocation>
        <location evidence="1">Membrane</location>
        <topology evidence="1">Multi-pass membrane protein</topology>
    </subcellularLocation>
</comment>
<dbReference type="AlphaFoldDB" id="A0A1T4PUI2"/>
<dbReference type="PANTHER" id="PTHR21716">
    <property type="entry name" value="TRANSMEMBRANE PROTEIN"/>
    <property type="match status" value="1"/>
</dbReference>
<organism evidence="7 8">
    <name type="scientific">Porphyromonas circumdentaria</name>
    <dbReference type="NCBI Taxonomy" id="29524"/>
    <lineage>
        <taxon>Bacteria</taxon>
        <taxon>Pseudomonadati</taxon>
        <taxon>Bacteroidota</taxon>
        <taxon>Bacteroidia</taxon>
        <taxon>Bacteroidales</taxon>
        <taxon>Porphyromonadaceae</taxon>
        <taxon>Porphyromonas</taxon>
    </lineage>
</organism>
<evidence type="ECO:0000313" key="8">
    <source>
        <dbReference type="Proteomes" id="UP000190121"/>
    </source>
</evidence>
<name>A0A1T4PUI2_9PORP</name>
<evidence type="ECO:0000256" key="5">
    <source>
        <dbReference type="ARBA" id="ARBA00023136"/>
    </source>
</evidence>
<feature type="transmembrane region" description="Helical" evidence="6">
    <location>
        <begin position="274"/>
        <end position="295"/>
    </location>
</feature>
<feature type="transmembrane region" description="Helical" evidence="6">
    <location>
        <begin position="15"/>
        <end position="32"/>
    </location>
</feature>
<dbReference type="InterPro" id="IPR002549">
    <property type="entry name" value="AI-2E-like"/>
</dbReference>
<dbReference type="RefSeq" id="WP_078737475.1">
    <property type="nucleotide sequence ID" value="NZ_FUXE01000020.1"/>
</dbReference>
<dbReference type="Proteomes" id="UP000190121">
    <property type="component" value="Unassembled WGS sequence"/>
</dbReference>
<evidence type="ECO:0000256" key="2">
    <source>
        <dbReference type="ARBA" id="ARBA00009773"/>
    </source>
</evidence>
<feature type="transmembrane region" description="Helical" evidence="6">
    <location>
        <begin position="205"/>
        <end position="231"/>
    </location>
</feature>
<feature type="transmembrane region" description="Helical" evidence="6">
    <location>
        <begin position="307"/>
        <end position="338"/>
    </location>
</feature>